<dbReference type="STRING" id="28087.Lsai_0686"/>
<dbReference type="InterPro" id="IPR029044">
    <property type="entry name" value="Nucleotide-diphossugar_trans"/>
</dbReference>
<dbReference type="RefSeq" id="WP_027272656.1">
    <property type="nucleotide sequence ID" value="NZ_CAAAJE010000038.1"/>
</dbReference>
<dbReference type="OrthoDB" id="9788272at2"/>
<proteinExistence type="predicted"/>
<gene>
    <name evidence="4" type="ORF">Lsai_0686</name>
</gene>
<dbReference type="Proteomes" id="UP000054621">
    <property type="component" value="Unassembled WGS sequence"/>
</dbReference>
<feature type="domain" description="Nucleotidyl transferase" evidence="3">
    <location>
        <begin position="4"/>
        <end position="218"/>
    </location>
</feature>
<name>A0A0W0YQ23_9GAMM</name>
<dbReference type="PANTHER" id="PTHR43584">
    <property type="entry name" value="NUCLEOTIDYL TRANSFERASE"/>
    <property type="match status" value="1"/>
</dbReference>
<evidence type="ECO:0000256" key="1">
    <source>
        <dbReference type="ARBA" id="ARBA00022679"/>
    </source>
</evidence>
<dbReference type="InterPro" id="IPR050065">
    <property type="entry name" value="GlmU-like"/>
</dbReference>
<keyword evidence="2" id="KW-0548">Nucleotidyltransferase</keyword>
<evidence type="ECO:0000313" key="4">
    <source>
        <dbReference type="EMBL" id="KTD58973.1"/>
    </source>
</evidence>
<reference evidence="4 5" key="1">
    <citation type="submission" date="2015-11" db="EMBL/GenBank/DDBJ databases">
        <title>Genomic analysis of 38 Legionella species identifies large and diverse effector repertoires.</title>
        <authorList>
            <person name="Burstein D."/>
            <person name="Amaro F."/>
            <person name="Zusman T."/>
            <person name="Lifshitz Z."/>
            <person name="Cohen O."/>
            <person name="Gilbert J.A."/>
            <person name="Pupko T."/>
            <person name="Shuman H.A."/>
            <person name="Segal G."/>
        </authorList>
    </citation>
    <scope>NUCLEOTIDE SEQUENCE [LARGE SCALE GENOMIC DNA]</scope>
    <source>
        <strain evidence="4 5">Mt.St.Helens-4</strain>
    </source>
</reference>
<organism evidence="4 5">
    <name type="scientific">Legionella sainthelensi</name>
    <dbReference type="NCBI Taxonomy" id="28087"/>
    <lineage>
        <taxon>Bacteria</taxon>
        <taxon>Pseudomonadati</taxon>
        <taxon>Pseudomonadota</taxon>
        <taxon>Gammaproteobacteria</taxon>
        <taxon>Legionellales</taxon>
        <taxon>Legionellaceae</taxon>
        <taxon>Legionella</taxon>
    </lineage>
</organism>
<evidence type="ECO:0000256" key="2">
    <source>
        <dbReference type="ARBA" id="ARBA00022695"/>
    </source>
</evidence>
<dbReference type="SUPFAM" id="SSF53448">
    <property type="entry name" value="Nucleotide-diphospho-sugar transferases"/>
    <property type="match status" value="1"/>
</dbReference>
<dbReference type="Pfam" id="PF00483">
    <property type="entry name" value="NTP_transferase"/>
    <property type="match status" value="1"/>
</dbReference>
<sequence length="219" mass="24269">MKTAMILAAGRGERLKPITEVIPKALCIVKGKPLIEHHVINLAKAGFKRIVINHAYLGGKIRQYLGNGEHWNVEICYSAEPPGGLETGGGIVNALPLLGNQPFITVNADIYTHFDYSLLQPENVDSIHVILVPKNPALNHHGDFGIINENKLSNTAREYTLAGICCYHPQIFTNCKQGRYSVTPLIRHRAEQHEATAHVYKGIWFDIGSLSRLYAANQN</sequence>
<dbReference type="PATRIC" id="fig|28087.4.peg.732"/>
<accession>A0A0W0YQ23</accession>
<dbReference type="AlphaFoldDB" id="A0A0W0YQ23"/>
<dbReference type="PANTHER" id="PTHR43584:SF8">
    <property type="entry name" value="N-ACETYLMURAMATE ALPHA-1-PHOSPHATE URIDYLYLTRANSFERASE"/>
    <property type="match status" value="1"/>
</dbReference>
<dbReference type="Gene3D" id="3.90.550.10">
    <property type="entry name" value="Spore Coat Polysaccharide Biosynthesis Protein SpsA, Chain A"/>
    <property type="match status" value="1"/>
</dbReference>
<keyword evidence="1 4" id="KW-0808">Transferase</keyword>
<dbReference type="eggNOG" id="COG1208">
    <property type="taxonomic scope" value="Bacteria"/>
</dbReference>
<protein>
    <submittedName>
        <fullName evidence="4">Nucleotidyltransferase</fullName>
    </submittedName>
</protein>
<evidence type="ECO:0000313" key="5">
    <source>
        <dbReference type="Proteomes" id="UP000054621"/>
    </source>
</evidence>
<dbReference type="GO" id="GO:0016779">
    <property type="term" value="F:nucleotidyltransferase activity"/>
    <property type="evidence" value="ECO:0007669"/>
    <property type="project" value="UniProtKB-KW"/>
</dbReference>
<dbReference type="EMBL" id="LNYV01000010">
    <property type="protein sequence ID" value="KTD58973.1"/>
    <property type="molecule type" value="Genomic_DNA"/>
</dbReference>
<comment type="caution">
    <text evidence="4">The sequence shown here is derived from an EMBL/GenBank/DDBJ whole genome shotgun (WGS) entry which is preliminary data.</text>
</comment>
<dbReference type="CDD" id="cd06422">
    <property type="entry name" value="NTP_transferase_like_1"/>
    <property type="match status" value="1"/>
</dbReference>
<dbReference type="InterPro" id="IPR005835">
    <property type="entry name" value="NTP_transferase_dom"/>
</dbReference>
<evidence type="ECO:0000259" key="3">
    <source>
        <dbReference type="Pfam" id="PF00483"/>
    </source>
</evidence>